<reference evidence="4 5" key="1">
    <citation type="submission" date="2016-11" db="UniProtKB">
        <authorList>
            <consortium name="WormBaseParasite"/>
        </authorList>
    </citation>
    <scope>IDENTIFICATION</scope>
</reference>
<dbReference type="PANTHER" id="PTHR10582">
    <property type="entry name" value="TRANSIENT RECEPTOR POTENTIAL ION CHANNEL PROTEIN"/>
    <property type="match status" value="1"/>
</dbReference>
<dbReference type="WBParaSite" id="maker-uti_cns_0047083-snap-gene-0.11-mRNA-1">
    <property type="protein sequence ID" value="maker-uti_cns_0047083-snap-gene-0.11-mRNA-1"/>
    <property type="gene ID" value="maker-uti_cns_0047083-snap-gene-0.11"/>
</dbReference>
<organism evidence="3 5">
    <name type="scientific">Macrostomum lignano</name>
    <dbReference type="NCBI Taxonomy" id="282301"/>
    <lineage>
        <taxon>Eukaryota</taxon>
        <taxon>Metazoa</taxon>
        <taxon>Spiralia</taxon>
        <taxon>Lophotrochozoa</taxon>
        <taxon>Platyhelminthes</taxon>
        <taxon>Rhabditophora</taxon>
        <taxon>Macrostomorpha</taxon>
        <taxon>Macrostomida</taxon>
        <taxon>Macrostomidae</taxon>
        <taxon>Macrostomum</taxon>
    </lineage>
</organism>
<sequence>MIYKMIRGDMARFGIIYSIVLVCFAQAYYFLFQDIEQTSITSFREPHVALMTLLQMTLGDFKFTKHLKVRV</sequence>
<keyword evidence="2" id="KW-0472">Membrane</keyword>
<evidence type="ECO:0000313" key="4">
    <source>
        <dbReference type="WBParaSite" id="maker-uti_cns_0007354-snap-gene-0.3-mRNA-1"/>
    </source>
</evidence>
<accession>A0A1I8IMT8</accession>
<evidence type="ECO:0000256" key="1">
    <source>
        <dbReference type="ARBA" id="ARBA00022737"/>
    </source>
</evidence>
<dbReference type="GO" id="GO:0005262">
    <property type="term" value="F:calcium channel activity"/>
    <property type="evidence" value="ECO:0007669"/>
    <property type="project" value="TreeGrafter"/>
</dbReference>
<dbReference type="GO" id="GO:0098703">
    <property type="term" value="P:calcium ion import across plasma membrane"/>
    <property type="evidence" value="ECO:0007669"/>
    <property type="project" value="TreeGrafter"/>
</dbReference>
<feature type="transmembrane region" description="Helical" evidence="2">
    <location>
        <begin position="12"/>
        <end position="32"/>
    </location>
</feature>
<dbReference type="GO" id="GO:0005886">
    <property type="term" value="C:plasma membrane"/>
    <property type="evidence" value="ECO:0007669"/>
    <property type="project" value="TreeGrafter"/>
</dbReference>
<dbReference type="WBParaSite" id="maker-uti_cns_0014112-snap-gene-0.2-mRNA-1">
    <property type="protein sequence ID" value="maker-uti_cns_0014112-snap-gene-0.2-mRNA-1"/>
    <property type="gene ID" value="maker-uti_cns_0014112-snap-gene-0.2"/>
</dbReference>
<keyword evidence="1" id="KW-0677">Repeat</keyword>
<name>A0A1I8IMT8_9PLAT</name>
<keyword evidence="3" id="KW-1185">Reference proteome</keyword>
<keyword evidence="2" id="KW-1133">Transmembrane helix</keyword>
<evidence type="ECO:0000313" key="5">
    <source>
        <dbReference type="WBParaSite" id="maker-uti_cns_0014112-snap-gene-0.2-mRNA-1"/>
    </source>
</evidence>
<evidence type="ECO:0000313" key="3">
    <source>
        <dbReference type="Proteomes" id="UP000095280"/>
    </source>
</evidence>
<keyword evidence="2" id="KW-0812">Transmembrane</keyword>
<dbReference type="AlphaFoldDB" id="A0A1I8IMT8"/>
<dbReference type="Proteomes" id="UP000095280">
    <property type="component" value="Unplaced"/>
</dbReference>
<proteinExistence type="predicted"/>
<dbReference type="PANTHER" id="PTHR10582:SF2">
    <property type="entry name" value="INACTIVE"/>
    <property type="match status" value="1"/>
</dbReference>
<dbReference type="WBParaSite" id="maker-uti_cns_0007354-snap-gene-0.3-mRNA-1">
    <property type="protein sequence ID" value="maker-uti_cns_0007354-snap-gene-0.3-mRNA-1"/>
    <property type="gene ID" value="maker-uti_cns_0007354-snap-gene-0.3"/>
</dbReference>
<protein>
    <submittedName>
        <fullName evidence="4 5">Bestrophin homolog</fullName>
    </submittedName>
</protein>
<dbReference type="InterPro" id="IPR024862">
    <property type="entry name" value="TRPV"/>
</dbReference>
<evidence type="ECO:0000256" key="2">
    <source>
        <dbReference type="SAM" id="Phobius"/>
    </source>
</evidence>